<sequence>MTQNQQQGGYQGGPSNQAPVPPKEAAFNTIEGDLSRIVHGSFLNRCKPLKPLENSCSFMLNSNLKFTKELGVVLELMVLSLRN</sequence>
<proteinExistence type="predicted"/>
<accession>A0A072UC32</accession>
<reference evidence="2 4" key="1">
    <citation type="journal article" date="2011" name="Nature">
        <title>The Medicago genome provides insight into the evolution of rhizobial symbioses.</title>
        <authorList>
            <person name="Young N.D."/>
            <person name="Debelle F."/>
            <person name="Oldroyd G.E."/>
            <person name="Geurts R."/>
            <person name="Cannon S.B."/>
            <person name="Udvardi M.K."/>
            <person name="Benedito V.A."/>
            <person name="Mayer K.F."/>
            <person name="Gouzy J."/>
            <person name="Schoof H."/>
            <person name="Van de Peer Y."/>
            <person name="Proost S."/>
            <person name="Cook D.R."/>
            <person name="Meyers B.C."/>
            <person name="Spannagl M."/>
            <person name="Cheung F."/>
            <person name="De Mita S."/>
            <person name="Krishnakumar V."/>
            <person name="Gundlach H."/>
            <person name="Zhou S."/>
            <person name="Mudge J."/>
            <person name="Bharti A.K."/>
            <person name="Murray J.D."/>
            <person name="Naoumkina M.A."/>
            <person name="Rosen B."/>
            <person name="Silverstein K.A."/>
            <person name="Tang H."/>
            <person name="Rombauts S."/>
            <person name="Zhao P.X."/>
            <person name="Zhou P."/>
            <person name="Barbe V."/>
            <person name="Bardou P."/>
            <person name="Bechner M."/>
            <person name="Bellec A."/>
            <person name="Berger A."/>
            <person name="Berges H."/>
            <person name="Bidwell S."/>
            <person name="Bisseling T."/>
            <person name="Choisne N."/>
            <person name="Couloux A."/>
            <person name="Denny R."/>
            <person name="Deshpande S."/>
            <person name="Dai X."/>
            <person name="Doyle J.J."/>
            <person name="Dudez A.M."/>
            <person name="Farmer A.D."/>
            <person name="Fouteau S."/>
            <person name="Franken C."/>
            <person name="Gibelin C."/>
            <person name="Gish J."/>
            <person name="Goldstein S."/>
            <person name="Gonzalez A.J."/>
            <person name="Green P.J."/>
            <person name="Hallab A."/>
            <person name="Hartog M."/>
            <person name="Hua A."/>
            <person name="Humphray S.J."/>
            <person name="Jeong D.H."/>
            <person name="Jing Y."/>
            <person name="Jocker A."/>
            <person name="Kenton S.M."/>
            <person name="Kim D.J."/>
            <person name="Klee K."/>
            <person name="Lai H."/>
            <person name="Lang C."/>
            <person name="Lin S."/>
            <person name="Macmil S.L."/>
            <person name="Magdelenat G."/>
            <person name="Matthews L."/>
            <person name="McCorrison J."/>
            <person name="Monaghan E.L."/>
            <person name="Mun J.H."/>
            <person name="Najar F.Z."/>
            <person name="Nicholson C."/>
            <person name="Noirot C."/>
            <person name="O'Bleness M."/>
            <person name="Paule C.R."/>
            <person name="Poulain J."/>
            <person name="Prion F."/>
            <person name="Qin B."/>
            <person name="Qu C."/>
            <person name="Retzel E.F."/>
            <person name="Riddle C."/>
            <person name="Sallet E."/>
            <person name="Samain S."/>
            <person name="Samson N."/>
            <person name="Sanders I."/>
            <person name="Saurat O."/>
            <person name="Scarpelli C."/>
            <person name="Schiex T."/>
            <person name="Segurens B."/>
            <person name="Severin A.J."/>
            <person name="Sherrier D.J."/>
            <person name="Shi R."/>
            <person name="Sims S."/>
            <person name="Singer S.R."/>
            <person name="Sinharoy S."/>
            <person name="Sterck L."/>
            <person name="Viollet A."/>
            <person name="Wang B.B."/>
            <person name="Wang K."/>
            <person name="Wang M."/>
            <person name="Wang X."/>
            <person name="Warfsmann J."/>
            <person name="Weissenbach J."/>
            <person name="White D.D."/>
            <person name="White J.D."/>
            <person name="Wiley G.B."/>
            <person name="Wincker P."/>
            <person name="Xing Y."/>
            <person name="Yang L."/>
            <person name="Yao Z."/>
            <person name="Ying F."/>
            <person name="Zhai J."/>
            <person name="Zhou L."/>
            <person name="Zuber A."/>
            <person name="Denarie J."/>
            <person name="Dixon R.A."/>
            <person name="May G.D."/>
            <person name="Schwartz D.C."/>
            <person name="Rogers J."/>
            <person name="Quetier F."/>
            <person name="Town C.D."/>
            <person name="Roe B.A."/>
        </authorList>
    </citation>
    <scope>NUCLEOTIDE SEQUENCE [LARGE SCALE GENOMIC DNA]</scope>
    <source>
        <strain evidence="2">A17</strain>
        <strain evidence="3 4">cv. Jemalong A17</strain>
    </source>
</reference>
<evidence type="ECO:0000256" key="1">
    <source>
        <dbReference type="SAM" id="MobiDB-lite"/>
    </source>
</evidence>
<dbReference type="EnsemblPlants" id="KEH23410">
    <property type="protein sequence ID" value="KEH23410"/>
    <property type="gene ID" value="MTR_7g080765"/>
</dbReference>
<gene>
    <name evidence="2" type="ordered locus">MTR_7g080765</name>
</gene>
<dbReference type="AlphaFoldDB" id="A0A072UC32"/>
<name>A0A072UC32_MEDTR</name>
<reference evidence="3" key="3">
    <citation type="submission" date="2015-04" db="UniProtKB">
        <authorList>
            <consortium name="EnsemblPlants"/>
        </authorList>
    </citation>
    <scope>IDENTIFICATION</scope>
    <source>
        <strain evidence="3">cv. Jemalong A17</strain>
    </source>
</reference>
<dbReference type="Proteomes" id="UP000002051">
    <property type="component" value="Unassembled WGS sequence"/>
</dbReference>
<organism evidence="2 4">
    <name type="scientific">Medicago truncatula</name>
    <name type="common">Barrel medic</name>
    <name type="synonym">Medicago tribuloides</name>
    <dbReference type="NCBI Taxonomy" id="3880"/>
    <lineage>
        <taxon>Eukaryota</taxon>
        <taxon>Viridiplantae</taxon>
        <taxon>Streptophyta</taxon>
        <taxon>Embryophyta</taxon>
        <taxon>Tracheophyta</taxon>
        <taxon>Spermatophyta</taxon>
        <taxon>Magnoliopsida</taxon>
        <taxon>eudicotyledons</taxon>
        <taxon>Gunneridae</taxon>
        <taxon>Pentapetalae</taxon>
        <taxon>rosids</taxon>
        <taxon>fabids</taxon>
        <taxon>Fabales</taxon>
        <taxon>Fabaceae</taxon>
        <taxon>Papilionoideae</taxon>
        <taxon>50 kb inversion clade</taxon>
        <taxon>NPAAA clade</taxon>
        <taxon>Hologalegina</taxon>
        <taxon>IRL clade</taxon>
        <taxon>Trifolieae</taxon>
        <taxon>Medicago</taxon>
    </lineage>
</organism>
<protein>
    <submittedName>
        <fullName evidence="2 3">Uncharacterized protein</fullName>
    </submittedName>
</protein>
<evidence type="ECO:0000313" key="3">
    <source>
        <dbReference type="EnsemblPlants" id="KEH23410"/>
    </source>
</evidence>
<keyword evidence="4" id="KW-1185">Reference proteome</keyword>
<evidence type="ECO:0000313" key="4">
    <source>
        <dbReference type="Proteomes" id="UP000002051"/>
    </source>
</evidence>
<evidence type="ECO:0000313" key="2">
    <source>
        <dbReference type="EMBL" id="KEH23410.1"/>
    </source>
</evidence>
<dbReference type="EMBL" id="CM001223">
    <property type="protein sequence ID" value="KEH23410.1"/>
    <property type="molecule type" value="Genomic_DNA"/>
</dbReference>
<feature type="region of interest" description="Disordered" evidence="1">
    <location>
        <begin position="1"/>
        <end position="23"/>
    </location>
</feature>
<dbReference type="HOGENOM" id="CLU_2546099_0_0_1"/>
<reference evidence="2 4" key="2">
    <citation type="journal article" date="2014" name="BMC Genomics">
        <title>An improved genome release (version Mt4.0) for the model legume Medicago truncatula.</title>
        <authorList>
            <person name="Tang H."/>
            <person name="Krishnakumar V."/>
            <person name="Bidwell S."/>
            <person name="Rosen B."/>
            <person name="Chan A."/>
            <person name="Zhou S."/>
            <person name="Gentzbittel L."/>
            <person name="Childs K.L."/>
            <person name="Yandell M."/>
            <person name="Gundlach H."/>
            <person name="Mayer K.F."/>
            <person name="Schwartz D.C."/>
            <person name="Town C.D."/>
        </authorList>
    </citation>
    <scope>GENOME REANNOTATION</scope>
    <source>
        <strain evidence="2">A17</strain>
        <strain evidence="3 4">cv. Jemalong A17</strain>
    </source>
</reference>